<evidence type="ECO:0000313" key="4">
    <source>
        <dbReference type="EMBL" id="SDZ76603.1"/>
    </source>
</evidence>
<protein>
    <recommendedName>
        <fullName evidence="1">Phosphatidylglycerophosphatase A</fullName>
        <ecNumber evidence="1">3.1.3.27</ecNumber>
    </recommendedName>
    <alternativeName>
        <fullName evidence="1">Phosphatidylglycerolphosphate phosphatase A</fullName>
    </alternativeName>
</protein>
<dbReference type="RefSeq" id="WP_093247645.1">
    <property type="nucleotide sequence ID" value="NZ_FNQM01000001.1"/>
</dbReference>
<keyword evidence="1" id="KW-0378">Hydrolase</keyword>
<feature type="transmembrane region" description="Helical" evidence="2">
    <location>
        <begin position="140"/>
        <end position="165"/>
    </location>
</feature>
<dbReference type="PIRSF" id="PIRSF006162">
    <property type="entry name" value="PgpA"/>
    <property type="match status" value="1"/>
</dbReference>
<name>A0A1H3VP70_9RHOB</name>
<comment type="function">
    <text evidence="1">Lipid phosphatase which dephosphorylates phosphatidylglycerophosphate (PGP) to phosphatidylglycerol (PG).</text>
</comment>
<evidence type="ECO:0000259" key="3">
    <source>
        <dbReference type="Pfam" id="PF04608"/>
    </source>
</evidence>
<keyword evidence="1" id="KW-0997">Cell inner membrane</keyword>
<evidence type="ECO:0000256" key="1">
    <source>
        <dbReference type="PIRNR" id="PIRNR006162"/>
    </source>
</evidence>
<dbReference type="STRING" id="89524.SAMN05444370_101239"/>
<comment type="catalytic activity">
    <reaction evidence="1">
        <text>a 1,2-diacyl-sn-glycero-3-phospho-(1'-sn-glycero-3'-phosphate) + H2O = a 1,2-diacyl-sn-glycero-3-phospho-(1'-sn-glycerol) + phosphate</text>
        <dbReference type="Rhea" id="RHEA:33751"/>
        <dbReference type="ChEBI" id="CHEBI:15377"/>
        <dbReference type="ChEBI" id="CHEBI:43474"/>
        <dbReference type="ChEBI" id="CHEBI:60110"/>
        <dbReference type="ChEBI" id="CHEBI:64716"/>
        <dbReference type="EC" id="3.1.3.27"/>
    </reaction>
</comment>
<feature type="transmembrane region" description="Helical" evidence="2">
    <location>
        <begin position="40"/>
        <end position="64"/>
    </location>
</feature>
<dbReference type="GO" id="GO:0005886">
    <property type="term" value="C:plasma membrane"/>
    <property type="evidence" value="ECO:0007669"/>
    <property type="project" value="UniProtKB-SubCell"/>
</dbReference>
<keyword evidence="1" id="KW-0442">Lipid degradation</keyword>
<keyword evidence="1" id="KW-0595">Phospholipid degradation</keyword>
<comment type="subcellular location">
    <subcellularLocation>
        <location evidence="1">Cell inner membrane</location>
        <topology evidence="1">Multi-pass membrane protein</topology>
    </subcellularLocation>
</comment>
<keyword evidence="1" id="KW-1208">Phospholipid metabolism</keyword>
<dbReference type="Pfam" id="PF04608">
    <property type="entry name" value="PgpA"/>
    <property type="match status" value="1"/>
</dbReference>
<dbReference type="EMBL" id="FNQM01000001">
    <property type="protein sequence ID" value="SDZ76603.1"/>
    <property type="molecule type" value="Genomic_DNA"/>
</dbReference>
<keyword evidence="1 2" id="KW-0812">Transmembrane</keyword>
<keyword evidence="1" id="KW-0460">Magnesium</keyword>
<dbReference type="Proteomes" id="UP000198703">
    <property type="component" value="Unassembled WGS sequence"/>
</dbReference>
<keyword evidence="5" id="KW-1185">Reference proteome</keyword>
<dbReference type="SUPFAM" id="SSF101307">
    <property type="entry name" value="YutG-like"/>
    <property type="match status" value="1"/>
</dbReference>
<comment type="cofactor">
    <cofactor evidence="1">
        <name>Mg(2+)</name>
        <dbReference type="ChEBI" id="CHEBI:18420"/>
    </cofactor>
</comment>
<feature type="transmembrane region" description="Helical" evidence="2">
    <location>
        <begin position="76"/>
        <end position="96"/>
    </location>
</feature>
<accession>A0A1H3VP70</accession>
<keyword evidence="1" id="KW-0443">Lipid metabolism</keyword>
<comment type="pathway">
    <text evidence="1">Phospholipid metabolism; phosphatidylglycerol biosynthesis; phosphatidylglycerol from CDP-diacylglycerol: step 2/2.</text>
</comment>
<keyword evidence="2" id="KW-1133">Transmembrane helix</keyword>
<keyword evidence="1" id="KW-0479">Metal-binding</keyword>
<dbReference type="UniPathway" id="UPA00084">
    <property type="reaction ID" value="UER00504"/>
</dbReference>
<dbReference type="GO" id="GO:0009395">
    <property type="term" value="P:phospholipid catabolic process"/>
    <property type="evidence" value="ECO:0007669"/>
    <property type="project" value="UniProtKB-KW"/>
</dbReference>
<dbReference type="EC" id="3.1.3.27" evidence="1"/>
<gene>
    <name evidence="4" type="ORF">SAMN05444370_101239</name>
</gene>
<keyword evidence="1 2" id="KW-0472">Membrane</keyword>
<dbReference type="CDD" id="cd06971">
    <property type="entry name" value="PgpA"/>
    <property type="match status" value="1"/>
</dbReference>
<dbReference type="InterPro" id="IPR036681">
    <property type="entry name" value="PgpA-like_sf"/>
</dbReference>
<dbReference type="GO" id="GO:0006655">
    <property type="term" value="P:phosphatidylglycerol biosynthetic process"/>
    <property type="evidence" value="ECO:0007669"/>
    <property type="project" value="UniProtKB-UniPathway"/>
</dbReference>
<proteinExistence type="predicted"/>
<evidence type="ECO:0000256" key="2">
    <source>
        <dbReference type="SAM" id="Phobius"/>
    </source>
</evidence>
<dbReference type="PANTHER" id="PTHR36305">
    <property type="entry name" value="PHOSPHATIDYLGLYCEROPHOSPHATASE A"/>
    <property type="match status" value="1"/>
</dbReference>
<sequence length="166" mass="17332">MTPAAIVATVAGIGRLPQAPGTWGALATLPLAFALHGFGGFPLFAAATLALFALGVWASGAYVAETGGPDDPSEVVIDEVVGMLIALWPLSLGLWLRGTDPWVFPWPGWVLGFALFRFFDIRKPWPVNRAERLPGGWGVMMDDVVAGLLAAVFGAAAAIVAHGVLL</sequence>
<feature type="transmembrane region" description="Helical" evidence="2">
    <location>
        <begin position="102"/>
        <end position="119"/>
    </location>
</feature>
<feature type="domain" description="YutG/PgpA" evidence="3">
    <location>
        <begin position="6"/>
        <end position="156"/>
    </location>
</feature>
<keyword evidence="1" id="KW-1003">Cell membrane</keyword>
<organism evidence="4 5">
    <name type="scientific">Rubrimonas cliftonensis</name>
    <dbReference type="NCBI Taxonomy" id="89524"/>
    <lineage>
        <taxon>Bacteria</taxon>
        <taxon>Pseudomonadati</taxon>
        <taxon>Pseudomonadota</taxon>
        <taxon>Alphaproteobacteria</taxon>
        <taxon>Rhodobacterales</taxon>
        <taxon>Paracoccaceae</taxon>
        <taxon>Rubrimonas</taxon>
    </lineage>
</organism>
<dbReference type="PANTHER" id="PTHR36305:SF1">
    <property type="entry name" value="PHOSPHATIDYLGLYCEROPHOSPHATASE A"/>
    <property type="match status" value="1"/>
</dbReference>
<reference evidence="4 5" key="1">
    <citation type="submission" date="2016-10" db="EMBL/GenBank/DDBJ databases">
        <authorList>
            <person name="de Groot N.N."/>
        </authorList>
    </citation>
    <scope>NUCLEOTIDE SEQUENCE [LARGE SCALE GENOMIC DNA]</scope>
    <source>
        <strain evidence="4 5">DSM 15345</strain>
    </source>
</reference>
<dbReference type="AlphaFoldDB" id="A0A1H3VP70"/>
<dbReference type="InterPro" id="IPR026037">
    <property type="entry name" value="PgpA"/>
</dbReference>
<evidence type="ECO:0000313" key="5">
    <source>
        <dbReference type="Proteomes" id="UP000198703"/>
    </source>
</evidence>
<dbReference type="GO" id="GO:0046872">
    <property type="term" value="F:metal ion binding"/>
    <property type="evidence" value="ECO:0007669"/>
    <property type="project" value="UniProtKB-KW"/>
</dbReference>
<dbReference type="GO" id="GO:0008962">
    <property type="term" value="F:phosphatidylglycerophosphatase activity"/>
    <property type="evidence" value="ECO:0007669"/>
    <property type="project" value="UniProtKB-EC"/>
</dbReference>
<dbReference type="InterPro" id="IPR007686">
    <property type="entry name" value="YutG/PgpA"/>
</dbReference>
<dbReference type="OrthoDB" id="9804091at2"/>